<dbReference type="OrthoDB" id="4473401at2759"/>
<dbReference type="SUPFAM" id="SSF57256">
    <property type="entry name" value="Elafin-like"/>
    <property type="match status" value="1"/>
</dbReference>
<dbReference type="AlphaFoldDB" id="A0A9Q0N6A2"/>
<dbReference type="InterPro" id="IPR036645">
    <property type="entry name" value="Elafin-like_sf"/>
</dbReference>
<comment type="caution">
    <text evidence="3">The sequence shown here is derived from an EMBL/GenBank/DDBJ whole genome shotgun (WGS) entry which is preliminary data.</text>
</comment>
<dbReference type="Gene3D" id="4.10.75.10">
    <property type="entry name" value="Elafin-like"/>
    <property type="match status" value="1"/>
</dbReference>
<reference evidence="3" key="1">
    <citation type="submission" date="2022-07" db="EMBL/GenBank/DDBJ databases">
        <authorList>
            <person name="Trinca V."/>
            <person name="Uliana J.V.C."/>
            <person name="Torres T.T."/>
            <person name="Ward R.J."/>
            <person name="Monesi N."/>
        </authorList>
    </citation>
    <scope>NUCLEOTIDE SEQUENCE</scope>
    <source>
        <strain evidence="3">HSMRA1968</strain>
        <tissue evidence="3">Whole embryos</tissue>
    </source>
</reference>
<dbReference type="GO" id="GO:0030414">
    <property type="term" value="F:peptidase inhibitor activity"/>
    <property type="evidence" value="ECO:0007669"/>
    <property type="project" value="InterPro"/>
</dbReference>
<feature type="chain" id="PRO_5040467111" description="WAP domain-containing protein" evidence="1">
    <location>
        <begin position="23"/>
        <end position="162"/>
    </location>
</feature>
<feature type="domain" description="WAP" evidence="2">
    <location>
        <begin position="106"/>
        <end position="145"/>
    </location>
</feature>
<feature type="signal peptide" evidence="1">
    <location>
        <begin position="1"/>
        <end position="22"/>
    </location>
</feature>
<organism evidence="3 4">
    <name type="scientific">Pseudolycoriella hygida</name>
    <dbReference type="NCBI Taxonomy" id="35572"/>
    <lineage>
        <taxon>Eukaryota</taxon>
        <taxon>Metazoa</taxon>
        <taxon>Ecdysozoa</taxon>
        <taxon>Arthropoda</taxon>
        <taxon>Hexapoda</taxon>
        <taxon>Insecta</taxon>
        <taxon>Pterygota</taxon>
        <taxon>Neoptera</taxon>
        <taxon>Endopterygota</taxon>
        <taxon>Diptera</taxon>
        <taxon>Nematocera</taxon>
        <taxon>Sciaroidea</taxon>
        <taxon>Sciaridae</taxon>
        <taxon>Pseudolycoriella</taxon>
    </lineage>
</organism>
<protein>
    <recommendedName>
        <fullName evidence="2">WAP domain-containing protein</fullName>
    </recommendedName>
</protein>
<evidence type="ECO:0000313" key="3">
    <source>
        <dbReference type="EMBL" id="KAJ6644269.1"/>
    </source>
</evidence>
<evidence type="ECO:0000259" key="2">
    <source>
        <dbReference type="Pfam" id="PF00095"/>
    </source>
</evidence>
<dbReference type="Pfam" id="PF00095">
    <property type="entry name" value="WAP"/>
    <property type="match status" value="1"/>
</dbReference>
<proteinExistence type="predicted"/>
<keyword evidence="4" id="KW-1185">Reference proteome</keyword>
<evidence type="ECO:0000313" key="4">
    <source>
        <dbReference type="Proteomes" id="UP001151699"/>
    </source>
</evidence>
<sequence>MCFSMKIVLLTISLVVVHNVDGSDTVKSEHSGVGDDYRVSYEFANPDSYVPKYGCPNPTYYRQKSYQPCDLNTDYPCRSSQICCATIFGTTCENPTFSKYLPIRGCPPIDPDVRCIWFNEQCRGDLDCPPFYKCCADVCGTQCVSQYRRYRRYRRFRERVYY</sequence>
<dbReference type="Proteomes" id="UP001151699">
    <property type="component" value="Chromosome B"/>
</dbReference>
<evidence type="ECO:0000256" key="1">
    <source>
        <dbReference type="SAM" id="SignalP"/>
    </source>
</evidence>
<dbReference type="EMBL" id="WJQU01000002">
    <property type="protein sequence ID" value="KAJ6644269.1"/>
    <property type="molecule type" value="Genomic_DNA"/>
</dbReference>
<dbReference type="GO" id="GO:0005576">
    <property type="term" value="C:extracellular region"/>
    <property type="evidence" value="ECO:0007669"/>
    <property type="project" value="InterPro"/>
</dbReference>
<dbReference type="InterPro" id="IPR008197">
    <property type="entry name" value="WAP_dom"/>
</dbReference>
<accession>A0A9Q0N6A2</accession>
<gene>
    <name evidence="3" type="ORF">Bhyg_09236</name>
</gene>
<name>A0A9Q0N6A2_9DIPT</name>
<keyword evidence="1" id="KW-0732">Signal</keyword>